<comment type="caution">
    <text evidence="4">The sequence shown here is derived from an EMBL/GenBank/DDBJ whole genome shotgun (WGS) entry which is preliminary data.</text>
</comment>
<dbReference type="PANTHER" id="PTHR10039:SF14">
    <property type="entry name" value="NACHT DOMAIN-CONTAINING PROTEIN"/>
    <property type="match status" value="1"/>
</dbReference>
<dbReference type="InterPro" id="IPR056884">
    <property type="entry name" value="NPHP3-like_N"/>
</dbReference>
<keyword evidence="1" id="KW-0677">Repeat</keyword>
<dbReference type="AlphaFoldDB" id="A0A9P5XJT2"/>
<feature type="domain" description="Nephrocystin 3-like N-terminal" evidence="3">
    <location>
        <begin position="126"/>
        <end position="293"/>
    </location>
</feature>
<feature type="region of interest" description="Disordered" evidence="2">
    <location>
        <begin position="1"/>
        <end position="71"/>
    </location>
</feature>
<dbReference type="EMBL" id="MU151104">
    <property type="protein sequence ID" value="KAF9450481.1"/>
    <property type="molecule type" value="Genomic_DNA"/>
</dbReference>
<proteinExistence type="predicted"/>
<accession>A0A9P5XJT2</accession>
<dbReference type="SUPFAM" id="SSF52540">
    <property type="entry name" value="P-loop containing nucleoside triphosphate hydrolases"/>
    <property type="match status" value="1"/>
</dbReference>
<dbReference type="PANTHER" id="PTHR10039">
    <property type="entry name" value="AMELOGENIN"/>
    <property type="match status" value="1"/>
</dbReference>
<gene>
    <name evidence="4" type="ORF">P691DRAFT_773893</name>
</gene>
<keyword evidence="5" id="KW-1185">Reference proteome</keyword>
<dbReference type="Gene3D" id="3.40.50.300">
    <property type="entry name" value="P-loop containing nucleotide triphosphate hydrolases"/>
    <property type="match status" value="1"/>
</dbReference>
<feature type="compositionally biased region" description="Basic and acidic residues" evidence="2">
    <location>
        <begin position="42"/>
        <end position="53"/>
    </location>
</feature>
<evidence type="ECO:0000313" key="4">
    <source>
        <dbReference type="EMBL" id="KAF9450481.1"/>
    </source>
</evidence>
<dbReference type="Proteomes" id="UP000807342">
    <property type="component" value="Unassembled WGS sequence"/>
</dbReference>
<evidence type="ECO:0000256" key="2">
    <source>
        <dbReference type="SAM" id="MobiDB-lite"/>
    </source>
</evidence>
<reference evidence="4" key="1">
    <citation type="submission" date="2020-11" db="EMBL/GenBank/DDBJ databases">
        <authorList>
            <consortium name="DOE Joint Genome Institute"/>
            <person name="Ahrendt S."/>
            <person name="Riley R."/>
            <person name="Andreopoulos W."/>
            <person name="Labutti K."/>
            <person name="Pangilinan J."/>
            <person name="Ruiz-Duenas F.J."/>
            <person name="Barrasa J.M."/>
            <person name="Sanchez-Garcia M."/>
            <person name="Camarero S."/>
            <person name="Miyauchi S."/>
            <person name="Serrano A."/>
            <person name="Linde D."/>
            <person name="Babiker R."/>
            <person name="Drula E."/>
            <person name="Ayuso-Fernandez I."/>
            <person name="Pacheco R."/>
            <person name="Padilla G."/>
            <person name="Ferreira P."/>
            <person name="Barriuso J."/>
            <person name="Kellner H."/>
            <person name="Castanera R."/>
            <person name="Alfaro M."/>
            <person name="Ramirez L."/>
            <person name="Pisabarro A.G."/>
            <person name="Kuo A."/>
            <person name="Tritt A."/>
            <person name="Lipzen A."/>
            <person name="He G."/>
            <person name="Yan M."/>
            <person name="Ng V."/>
            <person name="Cullen D."/>
            <person name="Martin F."/>
            <person name="Rosso M.-N."/>
            <person name="Henrissat B."/>
            <person name="Hibbett D."/>
            <person name="Martinez A.T."/>
            <person name="Grigoriev I.V."/>
        </authorList>
    </citation>
    <scope>NUCLEOTIDE SEQUENCE</scope>
    <source>
        <strain evidence="4">MF-IS2</strain>
    </source>
</reference>
<protein>
    <recommendedName>
        <fullName evidence="3">Nephrocystin 3-like N-terminal domain-containing protein</fullName>
    </recommendedName>
</protein>
<dbReference type="OrthoDB" id="3228837at2759"/>
<dbReference type="Pfam" id="PF24883">
    <property type="entry name" value="NPHP3_N"/>
    <property type="match status" value="1"/>
</dbReference>
<organism evidence="4 5">
    <name type="scientific">Macrolepiota fuliginosa MF-IS2</name>
    <dbReference type="NCBI Taxonomy" id="1400762"/>
    <lineage>
        <taxon>Eukaryota</taxon>
        <taxon>Fungi</taxon>
        <taxon>Dikarya</taxon>
        <taxon>Basidiomycota</taxon>
        <taxon>Agaricomycotina</taxon>
        <taxon>Agaricomycetes</taxon>
        <taxon>Agaricomycetidae</taxon>
        <taxon>Agaricales</taxon>
        <taxon>Agaricineae</taxon>
        <taxon>Agaricaceae</taxon>
        <taxon>Macrolepiota</taxon>
    </lineage>
</organism>
<sequence>MHEESIPRRKAAASRKNDVDGRSSGLQVSLSQPNHNVLARARATEDPKEHELLDQPGPSPPQGPVRSDRNAQGIVDDHPLMIAGYRNPNDIPDIELLLKNIILGVDLDAGLRYPPPRCHKGTRQTLLGKVSSWIANADRDWSLLWIYGSAGVGKSALAQTIAEHCRDQLGRLGAALFISKKSGHFRPDRFFPTVAYQIATSFPPYRYLISQLLKDHPTILEQDSATQFRKLISEPFALLKTQGKLAPSMPLLIVLDGLDECGVQEAQFEFVEAIGEYVRLAKDHSLLWVICSRPESHLKTAFLKFATGSGCKKEQISVRGEGENDVFLYLQDSLSNIRDKYLYVFDPDSTILWPSNIELRTLSKAASGLFSFASSAIRSVGDSGVGDPQGQLTTFLESYESNHFAKAGENPLLPLDRDYIDILSSVPHDTLPITLRILAFCAYNPRHPLLPRELCNFLCLDPAVFLESLCEVHSVVDIPFPVPDQIDRFNLYHSSFGQFLRDPSRSGSFYSPEAKVFSDVALQSLRWLNLTTPCSRGLTAVPCFPVRTTIQLQWDPPDKSSAQREINAIGRYASAVCWKACLLAAEEDVPLIYQGLSQLHFCPSKPLAYPRDHLMVVTQRIYEWRLASHVDKTPEIGDIETTDEAQDDKPHEYKWEEKPLTERDAVALLAVFVFAIAQYIAF</sequence>
<dbReference type="InterPro" id="IPR027417">
    <property type="entry name" value="P-loop_NTPase"/>
</dbReference>
<feature type="compositionally biased region" description="Polar residues" evidence="2">
    <location>
        <begin position="24"/>
        <end position="35"/>
    </location>
</feature>
<evidence type="ECO:0000313" key="5">
    <source>
        <dbReference type="Proteomes" id="UP000807342"/>
    </source>
</evidence>
<evidence type="ECO:0000256" key="1">
    <source>
        <dbReference type="ARBA" id="ARBA00022737"/>
    </source>
</evidence>
<evidence type="ECO:0000259" key="3">
    <source>
        <dbReference type="Pfam" id="PF24883"/>
    </source>
</evidence>
<name>A0A9P5XJT2_9AGAR</name>